<dbReference type="AlphaFoldDB" id="A0A414S3V7"/>
<feature type="domain" description="Protein kinase" evidence="3">
    <location>
        <begin position="1"/>
        <end position="266"/>
    </location>
</feature>
<dbReference type="SUPFAM" id="SSF56112">
    <property type="entry name" value="Protein kinase-like (PK-like)"/>
    <property type="match status" value="1"/>
</dbReference>
<evidence type="ECO:0000313" key="4">
    <source>
        <dbReference type="EMBL" id="RHG10078.1"/>
    </source>
</evidence>
<dbReference type="EMBL" id="QRHW01000004">
    <property type="protein sequence ID" value="RHG10078.1"/>
    <property type="molecule type" value="Genomic_DNA"/>
</dbReference>
<protein>
    <recommendedName>
        <fullName evidence="3">Protein kinase domain-containing protein</fullName>
    </recommendedName>
</protein>
<proteinExistence type="predicted"/>
<gene>
    <name evidence="4" type="ORF">DW641_03745</name>
</gene>
<dbReference type="PROSITE" id="PS50011">
    <property type="entry name" value="PROTEIN_KINASE_DOM"/>
    <property type="match status" value="1"/>
</dbReference>
<dbReference type="InterPro" id="IPR000719">
    <property type="entry name" value="Prot_kinase_dom"/>
</dbReference>
<evidence type="ECO:0000313" key="5">
    <source>
        <dbReference type="Proteomes" id="UP000284112"/>
    </source>
</evidence>
<organism evidence="4 5">
    <name type="scientific">Dorea longicatena</name>
    <dbReference type="NCBI Taxonomy" id="88431"/>
    <lineage>
        <taxon>Bacteria</taxon>
        <taxon>Bacillati</taxon>
        <taxon>Bacillota</taxon>
        <taxon>Clostridia</taxon>
        <taxon>Lachnospirales</taxon>
        <taxon>Lachnospiraceae</taxon>
        <taxon>Dorea</taxon>
    </lineage>
</organism>
<evidence type="ECO:0000256" key="2">
    <source>
        <dbReference type="SAM" id="Phobius"/>
    </source>
</evidence>
<dbReference type="InterPro" id="IPR011009">
    <property type="entry name" value="Kinase-like_dom_sf"/>
</dbReference>
<evidence type="ECO:0000259" key="3">
    <source>
        <dbReference type="PROSITE" id="PS50011"/>
    </source>
</evidence>
<sequence>MELRWNALQQKESYDVLRLIEHGQICYISSENVQGRTLARYLKYHPVMEKKEMFLLLKAIAEQLELIHRCRGNPCYQYVNPYSIILAEDGRVYFLDMKAETNMKQVVFMQRRDMREYFLPPEENYYQNASKELDIYGLGKTFQYILASSETEPHLNRWEEHRLQSIISKTMGTKGSYYQSVSEIQKQIPKWKEKVNKESSGDKGKRRWKIYIALFFAVVAAGYMLIQQRKNVPDGIIKEQQKATSNANTELRTDSQENEKRDEEYLELALAYFLNVGNVEKSRICLNELTNKELAENLKMLIGAYEKQECPEDVRKYKESLAYLEKVWKKRSKISEEKQKQEIQCLIRGYGLLDDEDSVEKVLELVKRGMQTDYLNDPVKKEMLEYQAAACEKKKTEEEAAKIYTELLEMEQEDGNREMLYKKIAQLYEAAGRCDMAMDICIQGIGELKESQELKLMHIRFMCADPSVSREECSMKIKEYVRDDGQLPDQEEFKKLQKEYAIKMEGEEVWVGR</sequence>
<reference evidence="4 5" key="1">
    <citation type="submission" date="2018-08" db="EMBL/GenBank/DDBJ databases">
        <title>A genome reference for cultivated species of the human gut microbiota.</title>
        <authorList>
            <person name="Zou Y."/>
            <person name="Xue W."/>
            <person name="Luo G."/>
        </authorList>
    </citation>
    <scope>NUCLEOTIDE SEQUENCE [LARGE SCALE GENOMIC DNA]</scope>
    <source>
        <strain evidence="4 5">AM23-13</strain>
    </source>
</reference>
<feature type="transmembrane region" description="Helical" evidence="2">
    <location>
        <begin position="208"/>
        <end position="226"/>
    </location>
</feature>
<keyword evidence="2" id="KW-0472">Membrane</keyword>
<dbReference type="Gene3D" id="1.10.510.10">
    <property type="entry name" value="Transferase(Phosphotransferase) domain 1"/>
    <property type="match status" value="1"/>
</dbReference>
<dbReference type="GO" id="GO:0005524">
    <property type="term" value="F:ATP binding"/>
    <property type="evidence" value="ECO:0007669"/>
    <property type="project" value="InterPro"/>
</dbReference>
<comment type="caution">
    <text evidence="4">The sequence shown here is derived from an EMBL/GenBank/DDBJ whole genome shotgun (WGS) entry which is preliminary data.</text>
</comment>
<dbReference type="Proteomes" id="UP000284112">
    <property type="component" value="Unassembled WGS sequence"/>
</dbReference>
<keyword evidence="2" id="KW-1133">Transmembrane helix</keyword>
<dbReference type="GO" id="GO:0004672">
    <property type="term" value="F:protein kinase activity"/>
    <property type="evidence" value="ECO:0007669"/>
    <property type="project" value="InterPro"/>
</dbReference>
<name>A0A414S3V7_9FIRM</name>
<keyword evidence="2" id="KW-0812">Transmembrane</keyword>
<accession>A0A414S3V7</accession>
<keyword evidence="1" id="KW-0175">Coiled coil</keyword>
<evidence type="ECO:0000256" key="1">
    <source>
        <dbReference type="SAM" id="Coils"/>
    </source>
</evidence>
<feature type="coiled-coil region" evidence="1">
    <location>
        <begin position="379"/>
        <end position="413"/>
    </location>
</feature>